<evidence type="ECO:0000256" key="2">
    <source>
        <dbReference type="ARBA" id="ARBA00022448"/>
    </source>
</evidence>
<dbReference type="SUPFAM" id="SSF103473">
    <property type="entry name" value="MFS general substrate transporter"/>
    <property type="match status" value="1"/>
</dbReference>
<evidence type="ECO:0000256" key="3">
    <source>
        <dbReference type="ARBA" id="ARBA00022692"/>
    </source>
</evidence>
<organism evidence="7 8">
    <name type="scientific">Bisbaumannia pacifica</name>
    <dbReference type="NCBI Taxonomy" id="77098"/>
    <lineage>
        <taxon>Bacteria</taxon>
        <taxon>Pseudomonadati</taxon>
        <taxon>Pseudomonadota</taxon>
        <taxon>Gammaproteobacteria</taxon>
        <taxon>Oceanospirillales</taxon>
        <taxon>Halomonadaceae</taxon>
        <taxon>Bisbaumannia</taxon>
    </lineage>
</organism>
<dbReference type="GO" id="GO:0022857">
    <property type="term" value="F:transmembrane transporter activity"/>
    <property type="evidence" value="ECO:0007669"/>
    <property type="project" value="InterPro"/>
</dbReference>
<dbReference type="Proteomes" id="UP000321275">
    <property type="component" value="Unassembled WGS sequence"/>
</dbReference>
<keyword evidence="2" id="KW-0813">Transport</keyword>
<dbReference type="PANTHER" id="PTHR12778:SF10">
    <property type="entry name" value="MAJOR FACILITATOR SUPERFAMILY DOMAIN-CONTAINING PROTEIN 3"/>
    <property type="match status" value="1"/>
</dbReference>
<feature type="transmembrane region" description="Helical" evidence="6">
    <location>
        <begin position="376"/>
        <end position="395"/>
    </location>
</feature>
<evidence type="ECO:0000313" key="7">
    <source>
        <dbReference type="EMBL" id="GEK46118.1"/>
    </source>
</evidence>
<feature type="transmembrane region" description="Helical" evidence="6">
    <location>
        <begin position="255"/>
        <end position="273"/>
    </location>
</feature>
<dbReference type="InterPro" id="IPR036259">
    <property type="entry name" value="MFS_trans_sf"/>
</dbReference>
<keyword evidence="3 6" id="KW-0812">Transmembrane</keyword>
<dbReference type="Gene3D" id="1.20.1250.20">
    <property type="entry name" value="MFS general substrate transporter like domains"/>
    <property type="match status" value="1"/>
</dbReference>
<dbReference type="GO" id="GO:0016020">
    <property type="term" value="C:membrane"/>
    <property type="evidence" value="ECO:0007669"/>
    <property type="project" value="UniProtKB-SubCell"/>
</dbReference>
<keyword evidence="8" id="KW-1185">Reference proteome</keyword>
<evidence type="ECO:0000256" key="4">
    <source>
        <dbReference type="ARBA" id="ARBA00022989"/>
    </source>
</evidence>
<feature type="transmembrane region" description="Helical" evidence="6">
    <location>
        <begin position="79"/>
        <end position="98"/>
    </location>
</feature>
<name>A0A510X3X3_9GAMM</name>
<feature type="transmembrane region" description="Helical" evidence="6">
    <location>
        <begin position="142"/>
        <end position="163"/>
    </location>
</feature>
<keyword evidence="4 6" id="KW-1133">Transmembrane helix</keyword>
<evidence type="ECO:0000256" key="1">
    <source>
        <dbReference type="ARBA" id="ARBA00004141"/>
    </source>
</evidence>
<evidence type="ECO:0000313" key="8">
    <source>
        <dbReference type="Proteomes" id="UP000321275"/>
    </source>
</evidence>
<proteinExistence type="predicted"/>
<accession>A0A510X3X3</accession>
<feature type="transmembrane region" description="Helical" evidence="6">
    <location>
        <begin position="285"/>
        <end position="305"/>
    </location>
</feature>
<dbReference type="EMBL" id="BJUK01000003">
    <property type="protein sequence ID" value="GEK46118.1"/>
    <property type="molecule type" value="Genomic_DNA"/>
</dbReference>
<evidence type="ECO:0000256" key="5">
    <source>
        <dbReference type="ARBA" id="ARBA00023136"/>
    </source>
</evidence>
<dbReference type="RefSeq" id="WP_146801389.1">
    <property type="nucleotide sequence ID" value="NZ_BJUK01000003.1"/>
</dbReference>
<feature type="transmembrane region" description="Helical" evidence="6">
    <location>
        <begin position="222"/>
        <end position="240"/>
    </location>
</feature>
<comment type="caution">
    <text evidence="7">The sequence shown here is derived from an EMBL/GenBank/DDBJ whole genome shotgun (WGS) entry which is preliminary data.</text>
</comment>
<protein>
    <submittedName>
        <fullName evidence="7">MFS transporter</fullName>
    </submittedName>
</protein>
<reference evidence="7 8" key="1">
    <citation type="submission" date="2019-07" db="EMBL/GenBank/DDBJ databases">
        <title>Whole genome shotgun sequence of Halomonas pacifica NBRC 102220.</title>
        <authorList>
            <person name="Hosoyama A."/>
            <person name="Uohara A."/>
            <person name="Ohji S."/>
            <person name="Ichikawa N."/>
        </authorList>
    </citation>
    <scope>NUCLEOTIDE SEQUENCE [LARGE SCALE GENOMIC DNA]</scope>
    <source>
        <strain evidence="7 8">NBRC 102220</strain>
    </source>
</reference>
<dbReference type="InterPro" id="IPR004752">
    <property type="entry name" value="AmpG_permease/AT-1"/>
</dbReference>
<sequence length="442" mass="46457">MTVTFLRMLGYQALFGWLHLVLALPSIYLLLGLPLVMREQGWSGTDIGLFQLAGLPAVLKFLLAAPVERWRFGSGHYRGWAMLLSLLLAVTLAVIGWMEGPGSRGGLFALAFLAGLLATWADIPANALAIKLLPESERLRAGAIRSAALFLAAILGGGVMLVVHGRWGWSAPFLLMAAALVVGAVLLAVPGEAPETGRKSAAASMEEGGWRGYFAQPGAKRWTCLLLTAFPFIGAAWLYLKPLMLDLGMPAEQVAWLVGVGGGTLGALASVMGGRMARYLGPGRAMPLFTGFCLCALAVLTTMVWRGAGTIGLLLGTALVAVAMGAISSLLFGLMMYFTRPRRRAVDYGLQASLFVMTRLSVPVAAGVLLDRLGHDGMLLGLTLAALGVWGLAVSSRRILARVAKPVGRGDATQGSDVGAVSRQVMAPGVASISGERGYQAK</sequence>
<dbReference type="OrthoDB" id="6103975at2"/>
<comment type="subcellular location">
    <subcellularLocation>
        <location evidence="1">Membrane</location>
        <topology evidence="1">Multi-pass membrane protein</topology>
    </subcellularLocation>
</comment>
<dbReference type="Pfam" id="PF07690">
    <property type="entry name" value="MFS_1"/>
    <property type="match status" value="1"/>
</dbReference>
<feature type="transmembrane region" description="Helical" evidence="6">
    <location>
        <begin position="350"/>
        <end position="370"/>
    </location>
</feature>
<feature type="transmembrane region" description="Helical" evidence="6">
    <location>
        <begin position="169"/>
        <end position="189"/>
    </location>
</feature>
<feature type="transmembrane region" description="Helical" evidence="6">
    <location>
        <begin position="48"/>
        <end position="67"/>
    </location>
</feature>
<dbReference type="PANTHER" id="PTHR12778">
    <property type="entry name" value="SOLUTE CARRIER FAMILY 33 ACETYL-COA TRANSPORTER -RELATED"/>
    <property type="match status" value="1"/>
</dbReference>
<feature type="transmembrane region" description="Helical" evidence="6">
    <location>
        <begin position="311"/>
        <end position="338"/>
    </location>
</feature>
<keyword evidence="5 6" id="KW-0472">Membrane</keyword>
<dbReference type="InterPro" id="IPR011701">
    <property type="entry name" value="MFS"/>
</dbReference>
<dbReference type="AlphaFoldDB" id="A0A510X3X3"/>
<feature type="transmembrane region" description="Helical" evidence="6">
    <location>
        <begin position="110"/>
        <end position="130"/>
    </location>
</feature>
<evidence type="ECO:0000256" key="6">
    <source>
        <dbReference type="SAM" id="Phobius"/>
    </source>
</evidence>
<gene>
    <name evidence="7" type="primary">ampG4</name>
    <name evidence="7" type="ORF">HPA02_04010</name>
</gene>